<dbReference type="InterPro" id="IPR014843">
    <property type="entry name" value="Him1/Fmp52"/>
</dbReference>
<dbReference type="OrthoDB" id="430436at2759"/>
<dbReference type="Proteomes" id="UP000225277">
    <property type="component" value="Unassembled WGS sequence"/>
</dbReference>
<dbReference type="SUPFAM" id="SSF51735">
    <property type="entry name" value="NAD(P)-binding Rossmann-fold domains"/>
    <property type="match status" value="1"/>
</dbReference>
<reference evidence="7 8" key="1">
    <citation type="submission" date="2016-03" db="EMBL/GenBank/DDBJ databases">
        <authorList>
            <person name="Ploux O."/>
        </authorList>
    </citation>
    <scope>NUCLEOTIDE SEQUENCE [LARGE SCALE GENOMIC DNA]</scope>
    <source>
        <strain evidence="7 8">URUG2</strain>
    </source>
</reference>
<dbReference type="RefSeq" id="XP_023624061.1">
    <property type="nucleotide sequence ID" value="XM_023768293.1"/>
</dbReference>
<dbReference type="InterPro" id="IPR036291">
    <property type="entry name" value="NAD(P)-bd_dom_sf"/>
</dbReference>
<dbReference type="PANTHER" id="PTHR14097:SF7">
    <property type="entry name" value="OXIDOREDUCTASE HTATIP2"/>
    <property type="match status" value="1"/>
</dbReference>
<dbReference type="FunFam" id="3.40.50.720:FF:000366">
    <property type="entry name" value="Protein FMP52, mitochondrial"/>
    <property type="match status" value="1"/>
</dbReference>
<dbReference type="GO" id="GO:0051170">
    <property type="term" value="P:import into nucleus"/>
    <property type="evidence" value="ECO:0007669"/>
    <property type="project" value="TreeGrafter"/>
</dbReference>
<dbReference type="GO" id="GO:0005741">
    <property type="term" value="C:mitochondrial outer membrane"/>
    <property type="evidence" value="ECO:0007669"/>
    <property type="project" value="UniProtKB-SubCell"/>
</dbReference>
<evidence type="ECO:0000313" key="7">
    <source>
        <dbReference type="EMBL" id="CZT17168.1"/>
    </source>
</evidence>
<dbReference type="EMBL" id="FJUY01000003">
    <property type="protein sequence ID" value="CZT17168.1"/>
    <property type="molecule type" value="Genomic_DNA"/>
</dbReference>
<keyword evidence="4" id="KW-0809">Transit peptide</keyword>
<dbReference type="STRING" id="112498.A0A2D3URI4"/>
<evidence type="ECO:0000256" key="1">
    <source>
        <dbReference type="ARBA" id="ARBA00004450"/>
    </source>
</evidence>
<dbReference type="PANTHER" id="PTHR14097">
    <property type="entry name" value="OXIDOREDUCTASE HTATIP2"/>
    <property type="match status" value="1"/>
</dbReference>
<evidence type="ECO:0000256" key="2">
    <source>
        <dbReference type="ARBA" id="ARBA00006617"/>
    </source>
</evidence>
<evidence type="ECO:0000313" key="8">
    <source>
        <dbReference type="Proteomes" id="UP000225277"/>
    </source>
</evidence>
<keyword evidence="5" id="KW-0496">Mitochondrion</keyword>
<gene>
    <name evidence="7" type="ORF">RCC_03000</name>
</gene>
<evidence type="ECO:0000256" key="6">
    <source>
        <dbReference type="ARBA" id="ARBA00023136"/>
    </source>
</evidence>
<dbReference type="GeneID" id="35598210"/>
<organism evidence="7 8">
    <name type="scientific">Ramularia collo-cygni</name>
    <dbReference type="NCBI Taxonomy" id="112498"/>
    <lineage>
        <taxon>Eukaryota</taxon>
        <taxon>Fungi</taxon>
        <taxon>Dikarya</taxon>
        <taxon>Ascomycota</taxon>
        <taxon>Pezizomycotina</taxon>
        <taxon>Dothideomycetes</taxon>
        <taxon>Dothideomycetidae</taxon>
        <taxon>Mycosphaerellales</taxon>
        <taxon>Mycosphaerellaceae</taxon>
        <taxon>Ramularia</taxon>
    </lineage>
</organism>
<protein>
    <submittedName>
        <fullName evidence="7">Related to Protein fmp52-1, mitochondrial</fullName>
    </submittedName>
</protein>
<sequence>MASVVLVGATGLVGSHILKTLQAVDGVSKIATFSRKPLPSETKINNPIVSPDSSSWPQQFPANNDLFISALGTTRAAAGGFENQRKIDYDLNVALAQEAAKGTKVYVLISSSGANSQSMVGYPKMKGELEDAVASMGFKRVIILRPGLIVGARDDTRIVEAAFRKLAGAMGAVSNKLKDFWAQDDEVIARAAVRAGLEALKDVDGKEKVTILGQADVVRLGRTEWDL</sequence>
<evidence type="ECO:0000256" key="4">
    <source>
        <dbReference type="ARBA" id="ARBA00022946"/>
    </source>
</evidence>
<dbReference type="Gene3D" id="3.40.50.720">
    <property type="entry name" value="NAD(P)-binding Rossmann-like Domain"/>
    <property type="match status" value="1"/>
</dbReference>
<evidence type="ECO:0000256" key="5">
    <source>
        <dbReference type="ARBA" id="ARBA00023128"/>
    </source>
</evidence>
<keyword evidence="6" id="KW-0472">Membrane</keyword>
<evidence type="ECO:0000256" key="3">
    <source>
        <dbReference type="ARBA" id="ARBA00022787"/>
    </source>
</evidence>
<dbReference type="AlphaFoldDB" id="A0A2D3URI4"/>
<comment type="subcellular location">
    <subcellularLocation>
        <location evidence="1">Mitochondrion outer membrane</location>
        <topology evidence="1">Peripheral membrane protein</topology>
    </subcellularLocation>
</comment>
<comment type="similarity">
    <text evidence="2">Belongs to the FMP52 family.</text>
</comment>
<name>A0A2D3URI4_9PEZI</name>
<dbReference type="Pfam" id="PF08732">
    <property type="entry name" value="HIM1"/>
    <property type="match status" value="1"/>
</dbReference>
<accession>A0A2D3URI4</accession>
<keyword evidence="3" id="KW-1000">Mitochondrion outer membrane</keyword>
<keyword evidence="8" id="KW-1185">Reference proteome</keyword>
<proteinExistence type="inferred from homology"/>